<proteinExistence type="predicted"/>
<dbReference type="AlphaFoldDB" id="A0A3B0ZTK8"/>
<keyword evidence="1" id="KW-0472">Membrane</keyword>
<feature type="transmembrane region" description="Helical" evidence="1">
    <location>
        <begin position="32"/>
        <end position="53"/>
    </location>
</feature>
<dbReference type="SUPFAM" id="SSF48695">
    <property type="entry name" value="Multiheme cytochromes"/>
    <property type="match status" value="1"/>
</dbReference>
<protein>
    <submittedName>
        <fullName evidence="2">Cytochrome c family protein</fullName>
    </submittedName>
</protein>
<organism evidence="2">
    <name type="scientific">hydrothermal vent metagenome</name>
    <dbReference type="NCBI Taxonomy" id="652676"/>
    <lineage>
        <taxon>unclassified sequences</taxon>
        <taxon>metagenomes</taxon>
        <taxon>ecological metagenomes</taxon>
    </lineage>
</organism>
<keyword evidence="1" id="KW-0812">Transmembrane</keyword>
<dbReference type="InterPro" id="IPR036280">
    <property type="entry name" value="Multihaem_cyt_sf"/>
</dbReference>
<accession>A0A3B0ZTK8</accession>
<dbReference type="EMBL" id="UOFU01000063">
    <property type="protein sequence ID" value="VAW95041.1"/>
    <property type="molecule type" value="Genomic_DNA"/>
</dbReference>
<keyword evidence="1" id="KW-1133">Transmembrane helix</keyword>
<reference evidence="2" key="1">
    <citation type="submission" date="2018-06" db="EMBL/GenBank/DDBJ databases">
        <authorList>
            <person name="Zhirakovskaya E."/>
        </authorList>
    </citation>
    <scope>NUCLEOTIDE SEQUENCE</scope>
</reference>
<sequence length="329" mass="34075">MLSGYGIVFNSQEINFETNRGFLMKQKLLKPAVAAVVLGVAMFAAGSAVAGIANTKHNLGAEGTGTNKTTATGEICVFCHTPHGADTGEGVAVPLWNKTLSDPLAFKTYDQLGTSGTSTYDAAQANIGSVTLACLTCHDGTQAIDNIINAPGSGGYDSTGGGAGGLEWGWEVAGSDPLSVDATGTLIATSIANLGTDLTNDHPVSMQYGGGGISASNPVGPMRDGDFVMPKKVDGLNRWYVDNDFMAAKGTGSTADVLDVWDYKLYTRTVTGADPRGVQFAGEDEPFVECGSCHDPHLETTTFLRISTEAQDGGMSNAGSQICLACHTK</sequence>
<evidence type="ECO:0000256" key="1">
    <source>
        <dbReference type="SAM" id="Phobius"/>
    </source>
</evidence>
<gene>
    <name evidence="2" type="ORF">MNBD_GAMMA20-30</name>
</gene>
<name>A0A3B0ZTK8_9ZZZZ</name>
<evidence type="ECO:0000313" key="2">
    <source>
        <dbReference type="EMBL" id="VAW95041.1"/>
    </source>
</evidence>